<dbReference type="Gene3D" id="3.90.1200.10">
    <property type="match status" value="1"/>
</dbReference>
<dbReference type="Gene3D" id="3.30.200.20">
    <property type="entry name" value="Phosphorylase Kinase, domain 1"/>
    <property type="match status" value="1"/>
</dbReference>
<dbReference type="GO" id="GO:0016740">
    <property type="term" value="F:transferase activity"/>
    <property type="evidence" value="ECO:0007669"/>
    <property type="project" value="UniProtKB-KW"/>
</dbReference>
<evidence type="ECO:0000259" key="3">
    <source>
        <dbReference type="Pfam" id="PF01636"/>
    </source>
</evidence>
<dbReference type="InterPro" id="IPR011009">
    <property type="entry name" value="Kinase-like_dom_sf"/>
</dbReference>
<proteinExistence type="predicted"/>
<reference evidence="4" key="1">
    <citation type="submission" date="2018-06" db="EMBL/GenBank/DDBJ databases">
        <authorList>
            <person name="Zhirakovskaya E."/>
        </authorList>
    </citation>
    <scope>NUCLEOTIDE SEQUENCE</scope>
</reference>
<dbReference type="Pfam" id="PF01636">
    <property type="entry name" value="APH"/>
    <property type="match status" value="1"/>
</dbReference>
<dbReference type="PANTHER" id="PTHR33540">
    <property type="entry name" value="TRNA THREONYLCARBAMOYLADENOSINE BIOSYNTHESIS PROTEIN TSAE"/>
    <property type="match status" value="1"/>
</dbReference>
<evidence type="ECO:0000256" key="1">
    <source>
        <dbReference type="ARBA" id="ARBA00022741"/>
    </source>
</evidence>
<dbReference type="EMBL" id="UOFZ01000185">
    <property type="protein sequence ID" value="VAX14630.1"/>
    <property type="molecule type" value="Genomic_DNA"/>
</dbReference>
<gene>
    <name evidence="4" type="ORF">MNBD_GAMMA24-980</name>
</gene>
<keyword evidence="1" id="KW-0547">Nucleotide-binding</keyword>
<dbReference type="AlphaFoldDB" id="A0A3B1BV62"/>
<keyword evidence="4" id="KW-0808">Transferase</keyword>
<name>A0A3B1BV62_9ZZZZ</name>
<dbReference type="SUPFAM" id="SSF56112">
    <property type="entry name" value="Protein kinase-like (PK-like)"/>
    <property type="match status" value="1"/>
</dbReference>
<evidence type="ECO:0000313" key="4">
    <source>
        <dbReference type="EMBL" id="VAX14630.1"/>
    </source>
</evidence>
<organism evidence="4">
    <name type="scientific">hydrothermal vent metagenome</name>
    <dbReference type="NCBI Taxonomy" id="652676"/>
    <lineage>
        <taxon>unclassified sequences</taxon>
        <taxon>metagenomes</taxon>
        <taxon>ecological metagenomes</taxon>
    </lineage>
</organism>
<dbReference type="GO" id="GO:0005524">
    <property type="term" value="F:ATP binding"/>
    <property type="evidence" value="ECO:0007669"/>
    <property type="project" value="UniProtKB-KW"/>
</dbReference>
<keyword evidence="2" id="KW-0067">ATP-binding</keyword>
<accession>A0A3B1BV62</accession>
<sequence>MSNEDDRRLQQIHDWLTQTLGSTDFSLAPASADASFRRYFRVCQNGQSYIVMDAPPEQEDCRPFIAVAALFRQQGLNTPRVLAQDLAQGLLLLDDLGERLYLSELNEEIADDLYGDAMQALLTLQSAPPEVMQAACLPAYDRRLLLDEMSLFRDWYLQRHLGLSLNPPDLSILDTLFSFLADAALSQPQVMVHRDYHSRNLLVCDPNPGILDFQDAVIGPSSYDLVSLLRDCYIVWPRERVEIWAAQYFEQAQAKGILPRVMTQAQFMRHFDLMGIQRHLKASGIFARLNYRDHKPGYLKDIPRTLDYIRSVGAAWPELEDFLRLLERLHANTAVAG</sequence>
<protein>
    <submittedName>
        <fullName evidence="4">Phosphotransferase involved in threonylcarbamoyladenosine t(6)A37 formation in tRNA</fullName>
    </submittedName>
</protein>
<feature type="domain" description="Aminoglycoside phosphotransferase" evidence="3">
    <location>
        <begin position="27"/>
        <end position="253"/>
    </location>
</feature>
<dbReference type="PANTHER" id="PTHR33540:SF1">
    <property type="entry name" value="N-ACETYLMURAMATE_N-ACETYLGLUCOSAMINE KINASE"/>
    <property type="match status" value="1"/>
</dbReference>
<evidence type="ECO:0000256" key="2">
    <source>
        <dbReference type="ARBA" id="ARBA00022840"/>
    </source>
</evidence>
<dbReference type="InterPro" id="IPR002575">
    <property type="entry name" value="Aminoglycoside_PTrfase"/>
</dbReference>